<reference evidence="7" key="1">
    <citation type="submission" date="2022-02" db="EMBL/GenBank/DDBJ databases">
        <authorList>
            <person name="Henning P.M."/>
            <person name="McCubbin A.G."/>
            <person name="Shore J.S."/>
        </authorList>
    </citation>
    <scope>NUCLEOTIDE SEQUENCE</scope>
    <source>
        <strain evidence="7">F60SS</strain>
        <tissue evidence="7">Leaves</tissue>
    </source>
</reference>
<sequence>MEFSQSSIQSLVKEIKKDMFMGKGPYSSLIAPSPYDTAWLALLRDPVKPSDPMFKNCLTWVLNSQKEEGFWGEYDGHGMPSAECLLATVACMIALKKWNVGEELVHKGLAFIQANAEQLLGDVYRSSCPRWFAIVFPGMIELARINDLHIAFPDRVKTVIMEIFCSRQEILKRYNSNVLIVERTSWRSIIIRHCYRILKHCLLYNVNPEVITQHLDKDGSLFQSPSATASAFMATRNKACLEYLKSLVQASPTGAQPAYPVDEELTKLCMVNHIQRMGLAEHFTQEIEGVLEQVYRNYMNEEREGSESITTTLSLAQQLYKDPMAFWLLRMYGYNVSPGHFCWFLNEEDLLLCIENNHEYFSSVMLSVYRATDLMFPGENELEEARSFSKKSLQKTLSTRTQDQASSPFPNFHTLIEHELKFPWISRLDHLEHRKWIEEKNLTASWMGKASFHRLSFPHIHKLRELAVLNYECRQSIYQSELEEMTRWSKRWGLTDLGFAREKTSYCYFAIAACTILPYDSEIGLLATKSAILITIADDYYDMEGSLDDLTNLTNAVSRWDSTGLVGHGKTIFVALENLVKETAGKCLEQNGTDITENLRYIWKETFASWYQEAKWSRTDFIPSKEEYLRTGMTSIATHTIVLPAACFLSPSLQSYELSATHYETITKLLMIIPRLLNDTQSYKKEEEEGKKNFVLLHMKENPEADIEESVAYTRDMLDKLKQEFLQHALMDGPSDVSRPFRELHLSSLKVFHMFFDSSNRYDSNTAMLQDIQKAIFTPIQIGEPEPLKSLPRQSPAKRYQTVAHYHQFDHPRIKPGYSIGRLAARSAISLPKSRNPHMNLLVTPKFRILFNIKNSTPPTNIIN</sequence>
<dbReference type="OrthoDB" id="2343925at2759"/>
<dbReference type="Proteomes" id="UP001141552">
    <property type="component" value="Unassembled WGS sequence"/>
</dbReference>
<dbReference type="Gene3D" id="1.50.10.160">
    <property type="match status" value="1"/>
</dbReference>
<dbReference type="PANTHER" id="PTHR31739">
    <property type="entry name" value="ENT-COPALYL DIPHOSPHATE SYNTHASE, CHLOROPLASTIC"/>
    <property type="match status" value="1"/>
</dbReference>
<dbReference type="InterPro" id="IPR036965">
    <property type="entry name" value="Terpene_synth_N_sf"/>
</dbReference>
<keyword evidence="3" id="KW-0460">Magnesium</keyword>
<comment type="cofactor">
    <cofactor evidence="1">
        <name>Mg(2+)</name>
        <dbReference type="ChEBI" id="CHEBI:18420"/>
    </cofactor>
</comment>
<dbReference type="AlphaFoldDB" id="A0A9Q0GH44"/>
<dbReference type="InterPro" id="IPR050148">
    <property type="entry name" value="Terpene_synthase-like"/>
</dbReference>
<dbReference type="GO" id="GO:0016102">
    <property type="term" value="P:diterpenoid biosynthetic process"/>
    <property type="evidence" value="ECO:0007669"/>
    <property type="project" value="TreeGrafter"/>
</dbReference>
<reference evidence="7" key="2">
    <citation type="journal article" date="2023" name="Plants (Basel)">
        <title>Annotation of the Turnera subulata (Passifloraceae) Draft Genome Reveals the S-Locus Evolved after the Divergence of Turneroideae from Passifloroideae in a Stepwise Manner.</title>
        <authorList>
            <person name="Henning P.M."/>
            <person name="Roalson E.H."/>
            <person name="Mir W."/>
            <person name="McCubbin A.G."/>
            <person name="Shore J.S."/>
        </authorList>
    </citation>
    <scope>NUCLEOTIDE SEQUENCE</scope>
    <source>
        <strain evidence="7">F60SS</strain>
    </source>
</reference>
<dbReference type="GO" id="GO:0010333">
    <property type="term" value="F:terpene synthase activity"/>
    <property type="evidence" value="ECO:0007669"/>
    <property type="project" value="InterPro"/>
</dbReference>
<dbReference type="SUPFAM" id="SSF48576">
    <property type="entry name" value="Terpenoid synthases"/>
    <property type="match status" value="1"/>
</dbReference>
<dbReference type="SFLD" id="SFLDG01014">
    <property type="entry name" value="Terpene_Cyclase_Like_1_N-term"/>
    <property type="match status" value="1"/>
</dbReference>
<dbReference type="Pfam" id="PF03936">
    <property type="entry name" value="Terpene_synth_C"/>
    <property type="match status" value="1"/>
</dbReference>
<feature type="domain" description="Terpene synthase N-terminal" evidence="5">
    <location>
        <begin position="217"/>
        <end position="420"/>
    </location>
</feature>
<organism evidence="7 8">
    <name type="scientific">Turnera subulata</name>
    <dbReference type="NCBI Taxonomy" id="218843"/>
    <lineage>
        <taxon>Eukaryota</taxon>
        <taxon>Viridiplantae</taxon>
        <taxon>Streptophyta</taxon>
        <taxon>Embryophyta</taxon>
        <taxon>Tracheophyta</taxon>
        <taxon>Spermatophyta</taxon>
        <taxon>Magnoliopsida</taxon>
        <taxon>eudicotyledons</taxon>
        <taxon>Gunneridae</taxon>
        <taxon>Pentapetalae</taxon>
        <taxon>rosids</taxon>
        <taxon>fabids</taxon>
        <taxon>Malpighiales</taxon>
        <taxon>Passifloraceae</taxon>
        <taxon>Turnera</taxon>
    </lineage>
</organism>
<feature type="domain" description="Terpene synthase metal-binding" evidence="6">
    <location>
        <begin position="492"/>
        <end position="722"/>
    </location>
</feature>
<dbReference type="GO" id="GO:0000287">
    <property type="term" value="F:magnesium ion binding"/>
    <property type="evidence" value="ECO:0007669"/>
    <property type="project" value="InterPro"/>
</dbReference>
<dbReference type="EMBL" id="JAKUCV010000531">
    <property type="protein sequence ID" value="KAJ4849671.1"/>
    <property type="molecule type" value="Genomic_DNA"/>
</dbReference>
<proteinExistence type="predicted"/>
<dbReference type="FunFam" id="1.50.10.130:FF:000002">
    <property type="entry name" value="Ent-copalyl diphosphate synthase, chloroplastic"/>
    <property type="match status" value="1"/>
</dbReference>
<evidence type="ECO:0000259" key="5">
    <source>
        <dbReference type="Pfam" id="PF01397"/>
    </source>
</evidence>
<evidence type="ECO:0000256" key="4">
    <source>
        <dbReference type="ARBA" id="ARBA00023239"/>
    </source>
</evidence>
<dbReference type="InterPro" id="IPR001906">
    <property type="entry name" value="Terpene_synth_N"/>
</dbReference>
<dbReference type="InterPro" id="IPR005630">
    <property type="entry name" value="Terpene_synthase_metal-bd"/>
</dbReference>
<dbReference type="InterPro" id="IPR008949">
    <property type="entry name" value="Isoprenoid_synthase_dom_sf"/>
</dbReference>
<dbReference type="Gene3D" id="1.50.10.130">
    <property type="entry name" value="Terpene synthase, N-terminal domain"/>
    <property type="match status" value="1"/>
</dbReference>
<dbReference type="Pfam" id="PF01397">
    <property type="entry name" value="Terpene_synth"/>
    <property type="match status" value="1"/>
</dbReference>
<dbReference type="InterPro" id="IPR008930">
    <property type="entry name" value="Terpenoid_cyclase/PrenylTrfase"/>
</dbReference>
<evidence type="ECO:0000256" key="3">
    <source>
        <dbReference type="ARBA" id="ARBA00022842"/>
    </source>
</evidence>
<dbReference type="FunFam" id="1.10.600.10:FF:000036">
    <property type="entry name" value="cis-abienol synthase, chloroplastic"/>
    <property type="match status" value="1"/>
</dbReference>
<evidence type="ECO:0000256" key="1">
    <source>
        <dbReference type="ARBA" id="ARBA00001946"/>
    </source>
</evidence>
<evidence type="ECO:0000313" key="8">
    <source>
        <dbReference type="Proteomes" id="UP001141552"/>
    </source>
</evidence>
<evidence type="ECO:0000256" key="2">
    <source>
        <dbReference type="ARBA" id="ARBA00022723"/>
    </source>
</evidence>
<dbReference type="SUPFAM" id="SSF48239">
    <property type="entry name" value="Terpenoid cyclases/Protein prenyltransferases"/>
    <property type="match status" value="2"/>
</dbReference>
<keyword evidence="4" id="KW-0456">Lyase</keyword>
<gene>
    <name evidence="7" type="ORF">Tsubulata_019869</name>
</gene>
<dbReference type="PANTHER" id="PTHR31739:SF25">
    <property type="entry name" value="(E,E)-GERANYLLINALOOL SYNTHASE"/>
    <property type="match status" value="1"/>
</dbReference>
<keyword evidence="8" id="KW-1185">Reference proteome</keyword>
<keyword evidence="2" id="KW-0479">Metal-binding</keyword>
<evidence type="ECO:0000259" key="6">
    <source>
        <dbReference type="Pfam" id="PF03936"/>
    </source>
</evidence>
<name>A0A9Q0GH44_9ROSI</name>
<dbReference type="Gene3D" id="1.10.600.10">
    <property type="entry name" value="Farnesyl Diphosphate Synthase"/>
    <property type="match status" value="1"/>
</dbReference>
<evidence type="ECO:0000313" key="7">
    <source>
        <dbReference type="EMBL" id="KAJ4849671.1"/>
    </source>
</evidence>
<accession>A0A9Q0GH44</accession>
<comment type="caution">
    <text evidence="7">The sequence shown here is derived from an EMBL/GenBank/DDBJ whole genome shotgun (WGS) entry which is preliminary data.</text>
</comment>
<protein>
    <submittedName>
        <fullName evidence="7">Uncharacterized protein</fullName>
    </submittedName>
</protein>